<proteinExistence type="inferred from homology"/>
<feature type="repeat" description="WD" evidence="9">
    <location>
        <begin position="375"/>
        <end position="416"/>
    </location>
</feature>
<feature type="repeat" description="WD" evidence="9">
    <location>
        <begin position="484"/>
        <end position="515"/>
    </location>
</feature>
<evidence type="ECO:0000313" key="12">
    <source>
        <dbReference type="Proteomes" id="UP000009022"/>
    </source>
</evidence>
<evidence type="ECO:0000256" key="5">
    <source>
        <dbReference type="ARBA" id="ARBA00022574"/>
    </source>
</evidence>
<evidence type="ECO:0000256" key="6">
    <source>
        <dbReference type="ARBA" id="ARBA00022737"/>
    </source>
</evidence>
<dbReference type="PANTHER" id="PTHR15653:SF0">
    <property type="entry name" value="CONNECTOR OF KINASE TO AP-1, ISOFORM E"/>
    <property type="match status" value="1"/>
</dbReference>
<dbReference type="Proteomes" id="UP000009022">
    <property type="component" value="Unassembled WGS sequence"/>
</dbReference>
<dbReference type="GO" id="GO:0005737">
    <property type="term" value="C:cytoplasm"/>
    <property type="evidence" value="ECO:0007669"/>
    <property type="project" value="UniProtKB-SubCell"/>
</dbReference>
<dbReference type="Pfam" id="PF08232">
    <property type="entry name" value="Striatin"/>
    <property type="match status" value="1"/>
</dbReference>
<dbReference type="InParanoid" id="B3RKM3"/>
<dbReference type="InterPro" id="IPR051488">
    <property type="entry name" value="WD_repeat_striatin"/>
</dbReference>
<evidence type="ECO:0000256" key="9">
    <source>
        <dbReference type="PROSITE-ProRule" id="PRU00221"/>
    </source>
</evidence>
<keyword evidence="7" id="KW-0112">Calmodulin-binding</keyword>
<dbReference type="InterPro" id="IPR013258">
    <property type="entry name" value="Striatin_N"/>
</dbReference>
<dbReference type="InterPro" id="IPR036322">
    <property type="entry name" value="WD40_repeat_dom_sf"/>
</dbReference>
<dbReference type="PROSITE" id="PS50082">
    <property type="entry name" value="WD_REPEATS_2"/>
    <property type="match status" value="4"/>
</dbReference>
<keyword evidence="3" id="KW-0963">Cytoplasm</keyword>
<dbReference type="STRING" id="10228.B3RKM3"/>
<evidence type="ECO:0000259" key="10">
    <source>
        <dbReference type="Pfam" id="PF08232"/>
    </source>
</evidence>
<comment type="subcellular location">
    <subcellularLocation>
        <location evidence="1">Cytoplasm</location>
    </subcellularLocation>
</comment>
<evidence type="ECO:0000313" key="11">
    <source>
        <dbReference type="EMBL" id="EDV29189.1"/>
    </source>
</evidence>
<dbReference type="eggNOG" id="KOG0642">
    <property type="taxonomic scope" value="Eukaryota"/>
</dbReference>
<dbReference type="PhylomeDB" id="B3RKM3"/>
<evidence type="ECO:0000256" key="1">
    <source>
        <dbReference type="ARBA" id="ARBA00004496"/>
    </source>
</evidence>
<comment type="similarity">
    <text evidence="2">Belongs to the WD repeat striatin family.</text>
</comment>
<evidence type="ECO:0000256" key="2">
    <source>
        <dbReference type="ARBA" id="ARBA00009616"/>
    </source>
</evidence>
<dbReference type="PRINTS" id="PR00320">
    <property type="entry name" value="GPROTEINBRPT"/>
</dbReference>
<organism evidence="11 12">
    <name type="scientific">Trichoplax adhaerens</name>
    <name type="common">Trichoplax reptans</name>
    <dbReference type="NCBI Taxonomy" id="10228"/>
    <lineage>
        <taxon>Eukaryota</taxon>
        <taxon>Metazoa</taxon>
        <taxon>Placozoa</taxon>
        <taxon>Uniplacotomia</taxon>
        <taxon>Trichoplacea</taxon>
        <taxon>Trichoplacidae</taxon>
        <taxon>Trichoplax</taxon>
    </lineage>
</organism>
<evidence type="ECO:0000256" key="4">
    <source>
        <dbReference type="ARBA" id="ARBA00022553"/>
    </source>
</evidence>
<dbReference type="InterPro" id="IPR001680">
    <property type="entry name" value="WD40_rpt"/>
</dbReference>
<dbReference type="OMA" id="KTDLMRR"/>
<dbReference type="AlphaFoldDB" id="B3RKM3"/>
<sequence>MEPPIHQEEPDRKAEYTIPGILHYLQHEWTRFEMERAHWDIERAELQGRIAFLQGERRAQENLKNDLVRRIKMLEYALKQERTKFHKLKYGTDLKFEDSKADAVANEEEKNAGPLPNEEIGDLTWRQGRQLLRQYLHEIGYTDTILEVRSARVRSLMDHLSFGKATSAAKDENDSMITIIEDAMAVSPEEAAARALDEFNFLVAEDNEIEADESTADKNAAKNRSEKLGLGNLEMQSEWNVDASAIEKKFRIVVLLVHSFKVNHKRYYSLGPTRSSLQAMLVNLGEDEGSFSSKGFGGPGGDFGNPDMEQPGLRGVRPFSASKPIVLGDESVEGAISLGDLAGLSISNEAEALNNESASSGIMPQHKTWTLKYTLRSHFDCVRSLAFHPYENLLVSASDDQTLKLWNLQQKGHVLSSSRNMQPEIEPLYTYRGHRGAILCTTISSSGDTVYSGSTDGEIKCWSLPSIESDPYDSFDPRIEKGALSGHTNAVWSIAVHPDSEHIISCSADGTCKLWRPGTLATPLIATFTANEDDGMPTSVTFLRNDCNQMAVSYTSSQTIIFDLHTAKPILRLNCAQSYDGTLKSQINKITSHPTLPLLITGHEDRFIRFFDTNSSQLVHSITAHMDAVTSLAIDPNGLYLISGSHDCSIRLWNIERKSCIQEMTAHRRKFDESVHDVAFHPSKPFVASSGADSVVKVYV</sequence>
<dbReference type="SUPFAM" id="SSF50978">
    <property type="entry name" value="WD40 repeat-like"/>
    <property type="match status" value="1"/>
</dbReference>
<keyword evidence="12" id="KW-1185">Reference proteome</keyword>
<dbReference type="GO" id="GO:0009966">
    <property type="term" value="P:regulation of signal transduction"/>
    <property type="evidence" value="ECO:0000318"/>
    <property type="project" value="GO_Central"/>
</dbReference>
<dbReference type="CTD" id="6750334"/>
<accession>B3RKM3</accession>
<dbReference type="EMBL" id="DS985241">
    <property type="protein sequence ID" value="EDV29189.1"/>
    <property type="molecule type" value="Genomic_DNA"/>
</dbReference>
<keyword evidence="6" id="KW-0677">Repeat</keyword>
<dbReference type="GeneID" id="6750334"/>
<dbReference type="Gene3D" id="2.130.10.10">
    <property type="entry name" value="YVTN repeat-like/Quinoprotein amine dehydrogenase"/>
    <property type="match status" value="3"/>
</dbReference>
<dbReference type="GO" id="GO:0005516">
    <property type="term" value="F:calmodulin binding"/>
    <property type="evidence" value="ECO:0007669"/>
    <property type="project" value="UniProtKB-KW"/>
</dbReference>
<reference evidence="11 12" key="1">
    <citation type="journal article" date="2008" name="Nature">
        <title>The Trichoplax genome and the nature of placozoans.</title>
        <authorList>
            <person name="Srivastava M."/>
            <person name="Begovic E."/>
            <person name="Chapman J."/>
            <person name="Putnam N.H."/>
            <person name="Hellsten U."/>
            <person name="Kawashima T."/>
            <person name="Kuo A."/>
            <person name="Mitros T."/>
            <person name="Salamov A."/>
            <person name="Carpenter M.L."/>
            <person name="Signorovitch A.Y."/>
            <person name="Moreno M.A."/>
            <person name="Kamm K."/>
            <person name="Grimwood J."/>
            <person name="Schmutz J."/>
            <person name="Shapiro H."/>
            <person name="Grigoriev I.V."/>
            <person name="Buss L.W."/>
            <person name="Schierwater B."/>
            <person name="Dellaporta S.L."/>
            <person name="Rokhsar D.S."/>
        </authorList>
    </citation>
    <scope>NUCLEOTIDE SEQUENCE [LARGE SCALE GENOMIC DNA]</scope>
    <source>
        <strain evidence="11 12">Grell-BS-1999</strain>
    </source>
</reference>
<dbReference type="FunFam" id="1.20.5.300:FF:000001">
    <property type="entry name" value="striatin isoform X1"/>
    <property type="match status" value="1"/>
</dbReference>
<dbReference type="PROSITE" id="PS00678">
    <property type="entry name" value="WD_REPEATS_1"/>
    <property type="match status" value="2"/>
</dbReference>
<evidence type="ECO:0000256" key="7">
    <source>
        <dbReference type="ARBA" id="ARBA00022860"/>
    </source>
</evidence>
<dbReference type="InterPro" id="IPR019775">
    <property type="entry name" value="WD40_repeat_CS"/>
</dbReference>
<name>B3RKM3_TRIAD</name>
<dbReference type="Gene3D" id="1.20.5.300">
    <property type="match status" value="1"/>
</dbReference>
<dbReference type="HOGENOM" id="CLU_009108_2_0_1"/>
<dbReference type="SMART" id="SM00320">
    <property type="entry name" value="WD40"/>
    <property type="match status" value="7"/>
</dbReference>
<feature type="repeat" description="WD" evidence="9">
    <location>
        <begin position="622"/>
        <end position="663"/>
    </location>
</feature>
<dbReference type="InterPro" id="IPR015943">
    <property type="entry name" value="WD40/YVTN_repeat-like_dom_sf"/>
</dbReference>
<keyword evidence="5 9" id="KW-0853">WD repeat</keyword>
<feature type="domain" description="Striatin N-terminal" evidence="10">
    <location>
        <begin position="17"/>
        <end position="146"/>
    </location>
</feature>
<dbReference type="OrthoDB" id="727118at2759"/>
<dbReference type="GO" id="GO:0030674">
    <property type="term" value="F:protein-macromolecule adaptor activity"/>
    <property type="evidence" value="ECO:0000318"/>
    <property type="project" value="GO_Central"/>
</dbReference>
<dbReference type="Pfam" id="PF00400">
    <property type="entry name" value="WD40"/>
    <property type="match status" value="6"/>
</dbReference>
<gene>
    <name evidence="11" type="ORF">TRIADDRAFT_19874</name>
</gene>
<dbReference type="CDD" id="cd00200">
    <property type="entry name" value="WD40"/>
    <property type="match status" value="1"/>
</dbReference>
<dbReference type="KEGG" id="tad:TRIADDRAFT_19874"/>
<keyword evidence="4" id="KW-0597">Phosphoprotein</keyword>
<protein>
    <recommendedName>
        <fullName evidence="10">Striatin N-terminal domain-containing protein</fullName>
    </recommendedName>
</protein>
<dbReference type="FunCoup" id="B3RKM3">
    <property type="interactions" value="2636"/>
</dbReference>
<dbReference type="InterPro" id="IPR020472">
    <property type="entry name" value="WD40_PAC1"/>
</dbReference>
<feature type="repeat" description="WD" evidence="9">
    <location>
        <begin position="431"/>
        <end position="464"/>
    </location>
</feature>
<evidence type="ECO:0000256" key="3">
    <source>
        <dbReference type="ARBA" id="ARBA00022490"/>
    </source>
</evidence>
<dbReference type="GO" id="GO:0090443">
    <property type="term" value="C:FAR/SIN/STRIPAK complex"/>
    <property type="evidence" value="ECO:0000318"/>
    <property type="project" value="GO_Central"/>
</dbReference>
<dbReference type="RefSeq" id="XP_002108391.1">
    <property type="nucleotide sequence ID" value="XM_002108355.1"/>
</dbReference>
<dbReference type="PROSITE" id="PS50294">
    <property type="entry name" value="WD_REPEATS_REGION"/>
    <property type="match status" value="4"/>
</dbReference>
<dbReference type="PANTHER" id="PTHR15653">
    <property type="entry name" value="STRIATIN"/>
    <property type="match status" value="1"/>
</dbReference>
<keyword evidence="8" id="KW-0175">Coiled coil</keyword>
<dbReference type="FunFam" id="2.130.10.10:FF:000498">
    <property type="entry name" value="Striatin 3"/>
    <property type="match status" value="1"/>
</dbReference>
<evidence type="ECO:0000256" key="8">
    <source>
        <dbReference type="ARBA" id="ARBA00023054"/>
    </source>
</evidence>